<feature type="domain" description="Peptidase M20 dimerisation" evidence="1">
    <location>
        <begin position="183"/>
        <end position="277"/>
    </location>
</feature>
<dbReference type="SUPFAM" id="SSF53187">
    <property type="entry name" value="Zn-dependent exopeptidases"/>
    <property type="match status" value="1"/>
</dbReference>
<keyword evidence="3" id="KW-1185">Reference proteome</keyword>
<dbReference type="Proteomes" id="UP000596248">
    <property type="component" value="Chromosome"/>
</dbReference>
<proteinExistence type="predicted"/>
<evidence type="ECO:0000313" key="3">
    <source>
        <dbReference type="Proteomes" id="UP000596248"/>
    </source>
</evidence>
<evidence type="ECO:0000259" key="1">
    <source>
        <dbReference type="Pfam" id="PF07687"/>
    </source>
</evidence>
<dbReference type="Pfam" id="PF07687">
    <property type="entry name" value="M20_dimer"/>
    <property type="match status" value="1"/>
</dbReference>
<dbReference type="Gene3D" id="3.30.70.360">
    <property type="match status" value="1"/>
</dbReference>
<accession>A0ABX7FLZ8</accession>
<dbReference type="EMBL" id="CP069127">
    <property type="protein sequence ID" value="QRG67278.1"/>
    <property type="molecule type" value="Genomic_DNA"/>
</dbReference>
<name>A0ABX7FLZ8_BRECH</name>
<dbReference type="InterPro" id="IPR011650">
    <property type="entry name" value="Peptidase_M20_dimer"/>
</dbReference>
<dbReference type="CDD" id="cd08018">
    <property type="entry name" value="M20_Acy1_amhX-like"/>
    <property type="match status" value="1"/>
</dbReference>
<organism evidence="2 3">
    <name type="scientific">Brevibacillus choshinensis</name>
    <dbReference type="NCBI Taxonomy" id="54911"/>
    <lineage>
        <taxon>Bacteria</taxon>
        <taxon>Bacillati</taxon>
        <taxon>Bacillota</taxon>
        <taxon>Bacilli</taxon>
        <taxon>Bacillales</taxon>
        <taxon>Paenibacillaceae</taxon>
        <taxon>Brevibacillus</taxon>
    </lineage>
</organism>
<dbReference type="SUPFAM" id="SSF55031">
    <property type="entry name" value="Bacterial exopeptidase dimerisation domain"/>
    <property type="match status" value="1"/>
</dbReference>
<dbReference type="Pfam" id="PF01546">
    <property type="entry name" value="Peptidase_M20"/>
    <property type="match status" value="1"/>
</dbReference>
<dbReference type="InterPro" id="IPR002933">
    <property type="entry name" value="Peptidase_M20"/>
</dbReference>
<sequence>MSKRVKDLHKPLAYLDEQRENILQTYQELHALAEPSWQEEKTAAYLRSKLLDAGIPVKRFDGHHGFIAEITGETDEVVALRADMDALVQEVDGVVKPNHSCGHDAHSTLACYSALAIAQCVEKPQKTIRFLFQPAEEKLGGALQMMKDGALENVTKLLGVHLRPENEVPYGKAAPAILHGSSTSLTGTITGLQAHGARPAFGRNVIEAASFLVQALQNIRLEASCPYSVKMTQLQAGGDTSNVIPDRGTFTLDLRAQTNQGMDELRKKTEHAMKQTAELMGVGIEWSWRGIAPAATANADMIATAQKAIAHVLGSENVSDVCVTPGGEDFHFYSLHQPSVASTMIGLGCGLKPVLHHPQMSFDTEALVYGAKILTAAIVEAAHS</sequence>
<dbReference type="PANTHER" id="PTHR11014:SF122">
    <property type="entry name" value="AMIDOHYDROLASE AMHX"/>
    <property type="match status" value="1"/>
</dbReference>
<dbReference type="NCBIfam" id="TIGR01891">
    <property type="entry name" value="amidohydrolases"/>
    <property type="match status" value="1"/>
</dbReference>
<evidence type="ECO:0000313" key="2">
    <source>
        <dbReference type="EMBL" id="QRG67278.1"/>
    </source>
</evidence>
<reference evidence="2 3" key="1">
    <citation type="submission" date="2021-01" db="EMBL/GenBank/DDBJ databases">
        <title>Identification of strong promoters based on the transcriptome of Brevibacillus choshinensis.</title>
        <authorList>
            <person name="Yao D."/>
            <person name="Zhang K."/>
            <person name="Wu J."/>
        </authorList>
    </citation>
    <scope>NUCLEOTIDE SEQUENCE [LARGE SCALE GENOMIC DNA]</scope>
    <source>
        <strain evidence="2 3">HPD31-SP3</strain>
    </source>
</reference>
<dbReference type="PIRSF" id="PIRSF005962">
    <property type="entry name" value="Pept_M20D_amidohydro"/>
    <property type="match status" value="1"/>
</dbReference>
<dbReference type="Gene3D" id="3.40.630.10">
    <property type="entry name" value="Zn peptidases"/>
    <property type="match status" value="1"/>
</dbReference>
<dbReference type="PANTHER" id="PTHR11014">
    <property type="entry name" value="PEPTIDASE M20 FAMILY MEMBER"/>
    <property type="match status" value="1"/>
</dbReference>
<gene>
    <name evidence="2" type="ORF">JNE38_28190</name>
</gene>
<protein>
    <submittedName>
        <fullName evidence="2">M20 peptidase aminoacylase family protein</fullName>
    </submittedName>
</protein>
<dbReference type="InterPro" id="IPR017439">
    <property type="entry name" value="Amidohydrolase"/>
</dbReference>
<dbReference type="InterPro" id="IPR037484">
    <property type="entry name" value="AmhX-like"/>
</dbReference>
<dbReference type="InterPro" id="IPR036264">
    <property type="entry name" value="Bact_exopeptidase_dim_dom"/>
</dbReference>